<gene>
    <name evidence="1" type="ORF">MRB53_017022</name>
</gene>
<proteinExistence type="predicted"/>
<sequence>MCWNPHFVPCTSQMEIFCIGIFALKFSRGKIKLAQKHGTENPPPLLASLGMRIALSRATKREGRRGRWIVTAAFSSAAIFSACWVHSDLMHRMAKGRGSAWNAVAAAGVTLLFLLIHSEIAQAATYTVGDSGGWTFNVVNWPNGKRFRAGDVLVFKYNSALHNVVAVNSGGYKGCTTPTGSKVYQTGNDQIKLARGQNFFICNFVGHCQGGMKIAVNAA</sequence>
<reference evidence="1 2" key="1">
    <citation type="journal article" date="2022" name="Hortic Res">
        <title>A haplotype resolved chromosomal level avocado genome allows analysis of novel avocado genes.</title>
        <authorList>
            <person name="Nath O."/>
            <person name="Fletcher S.J."/>
            <person name="Hayward A."/>
            <person name="Shaw L.M."/>
            <person name="Masouleh A.K."/>
            <person name="Furtado A."/>
            <person name="Henry R.J."/>
            <person name="Mitter N."/>
        </authorList>
    </citation>
    <scope>NUCLEOTIDE SEQUENCE [LARGE SCALE GENOMIC DNA]</scope>
    <source>
        <strain evidence="2">cv. Hass</strain>
    </source>
</reference>
<dbReference type="EMBL" id="CM056813">
    <property type="protein sequence ID" value="KAJ8640328.1"/>
    <property type="molecule type" value="Genomic_DNA"/>
</dbReference>
<name>A0ACC2M3U2_PERAE</name>
<evidence type="ECO:0000313" key="1">
    <source>
        <dbReference type="EMBL" id="KAJ8640328.1"/>
    </source>
</evidence>
<organism evidence="1 2">
    <name type="scientific">Persea americana</name>
    <name type="common">Avocado</name>
    <dbReference type="NCBI Taxonomy" id="3435"/>
    <lineage>
        <taxon>Eukaryota</taxon>
        <taxon>Viridiplantae</taxon>
        <taxon>Streptophyta</taxon>
        <taxon>Embryophyta</taxon>
        <taxon>Tracheophyta</taxon>
        <taxon>Spermatophyta</taxon>
        <taxon>Magnoliopsida</taxon>
        <taxon>Magnoliidae</taxon>
        <taxon>Laurales</taxon>
        <taxon>Lauraceae</taxon>
        <taxon>Persea</taxon>
    </lineage>
</organism>
<evidence type="ECO:0000313" key="2">
    <source>
        <dbReference type="Proteomes" id="UP001234297"/>
    </source>
</evidence>
<dbReference type="Proteomes" id="UP001234297">
    <property type="component" value="Chromosome 5"/>
</dbReference>
<accession>A0ACC2M3U2</accession>
<comment type="caution">
    <text evidence="1">The sequence shown here is derived from an EMBL/GenBank/DDBJ whole genome shotgun (WGS) entry which is preliminary data.</text>
</comment>
<keyword evidence="2" id="KW-1185">Reference proteome</keyword>
<protein>
    <submittedName>
        <fullName evidence="1">Uncharacterized protein</fullName>
    </submittedName>
</protein>